<proteinExistence type="predicted"/>
<dbReference type="GO" id="GO:0005794">
    <property type="term" value="C:Golgi apparatus"/>
    <property type="evidence" value="ECO:0007669"/>
    <property type="project" value="TreeGrafter"/>
</dbReference>
<keyword evidence="5" id="KW-1015">Disulfide bond</keyword>
<reference evidence="9" key="1">
    <citation type="submission" date="2013-03" db="EMBL/GenBank/DDBJ databases">
        <authorList>
            <person name="Jeffery W."/>
            <person name="Warren W."/>
            <person name="Wilson R.K."/>
        </authorList>
    </citation>
    <scope>NUCLEOTIDE SEQUENCE</scope>
    <source>
        <strain evidence="9">female</strain>
    </source>
</reference>
<dbReference type="Ensembl" id="ENSAMXT00000012809.2">
    <property type="protein sequence ID" value="ENSAMXP00000012809.2"/>
    <property type="gene ID" value="ENSAMXG00000012464.2"/>
</dbReference>
<reference evidence="8" key="3">
    <citation type="submission" date="2025-08" db="UniProtKB">
        <authorList>
            <consortium name="Ensembl"/>
        </authorList>
    </citation>
    <scope>IDENTIFICATION</scope>
</reference>
<dbReference type="STRING" id="7994.ENSAMXP00000012809"/>
<sequence length="928" mass="102637">MSQHLVKCKVSHCFFFFILTLATLQSSQNAYRKAQGLGSDTSAHRFLVLIDINSDEGRGRHLPTQREQDQLCSVAFSNVLHFDAGVLYEYEYSTSMTLAPISVDLGDVTTTSLEAVIQIHSLWRNPQDQEEQLLHVKIKDLKFTTDSSDATTKPLAVEELDGGLDYKEAVIVHMNSGKIQGVFDTTEDNTASLNFKKGLVSLLQIQSTYGLITEDDATGRCQVLYHTLKDDIIKVKNYKNCENSITDDVMSSAQILGVSSPGWSEAVFIMDDNHIKSVTSQEFRSVVLEEQSTVGIHVSSRQLLRLLSTKSGANEEAQGELQEVLASFKGSHVNHTIHALPAVRQSALSGYPISKLLDHLKANEMKKSQSRTTEVFLQLSQSLRSMKMNEIKDILKKSDSTLVSVLIDAAAAASTPAALDAVISYIDVADPKKAPLLEKFLYACAFSAQPSPHLISVVNKILSHTSTKRQTREIARIVLGTVIRKMCSANMCLLQEVEDALTLILKGLGSSKDEAEIKSHLLALKSALIPEIVPVLLQYIDQSKPVSIIVLSALQDLPTQYITEEVKQHVRDIFKQNKKSFSAAVRVAAAQILLMHDPLYTDVKEVLLRIAKEKPEISKFLTAKVTSLLQSNHPARDVILTVLKDSKLNNYFHLGRVGCSSSYAGLMAEAKDTVTSYEFEFLFSDTGALKQSNSHFSTQSRGGSLHSLQVSLELGGIDSLLASEPIEEAEQEDLMAGMSAMFLGVQIQPITFFQGYTDLMSKYFTAPDGPMNILSGNILLINQKQSVILQSGLQTQVFFHGGLSVDVSADLDFSLFTQESKSTVNNGFSIVVSARAEAEAPFMSTTVKTKTEMNSSISFVTTVNFSTIPVQYCLQLIREPLLYREKTSTRVSIQNRKKTAHQKRRKWTIPGEETALHRDNSMMCRKLL</sequence>
<evidence type="ECO:0000313" key="8">
    <source>
        <dbReference type="Ensembl" id="ENSAMXP00000012809.2"/>
    </source>
</evidence>
<dbReference type="HOGENOM" id="CLU_014703_0_0_1"/>
<evidence type="ECO:0000313" key="9">
    <source>
        <dbReference type="Proteomes" id="UP000018467"/>
    </source>
</evidence>
<keyword evidence="9" id="KW-1185">Reference proteome</keyword>
<accession>W5KYZ7</accession>
<dbReference type="InterPro" id="IPR045811">
    <property type="entry name" value="MTP_lip-bd"/>
</dbReference>
<name>W5KYZ7_ASTMX</name>
<comment type="subcellular location">
    <subcellularLocation>
        <location evidence="1">Endoplasmic reticulum</location>
    </subcellularLocation>
</comment>
<dbReference type="GO" id="GO:0005783">
    <property type="term" value="C:endoplasmic reticulum"/>
    <property type="evidence" value="ECO:0007669"/>
    <property type="project" value="UniProtKB-SubCell"/>
</dbReference>
<dbReference type="Proteomes" id="UP000018467">
    <property type="component" value="Unassembled WGS sequence"/>
</dbReference>
<evidence type="ECO:0000256" key="3">
    <source>
        <dbReference type="ARBA" id="ARBA00022729"/>
    </source>
</evidence>
<dbReference type="PANTHER" id="PTHR13024">
    <property type="entry name" value="MICROSOMAL TRIGLYCERIDE TRANSFER PROTEIN, LARGE SUBUNIT"/>
    <property type="match status" value="1"/>
</dbReference>
<dbReference type="GeneTree" id="ENSGT00390000011412"/>
<dbReference type="SUPFAM" id="SSF48431">
    <property type="entry name" value="Lipovitellin-phosvitin complex, superhelical domain"/>
    <property type="match status" value="1"/>
</dbReference>
<dbReference type="Pfam" id="PF19444">
    <property type="entry name" value="MTP_lip_bd"/>
    <property type="match status" value="1"/>
</dbReference>
<dbReference type="InterPro" id="IPR011030">
    <property type="entry name" value="Lipovitellin_superhlx_dom"/>
</dbReference>
<dbReference type="InterPro" id="IPR039988">
    <property type="entry name" value="MTTP"/>
</dbReference>
<feature type="domain" description="Vitellogenin" evidence="7">
    <location>
        <begin position="82"/>
        <end position="708"/>
    </location>
</feature>
<keyword evidence="4" id="KW-0256">Endoplasmic reticulum</keyword>
<feature type="disulfide bond" evidence="5">
    <location>
        <begin position="487"/>
        <end position="492"/>
    </location>
</feature>
<dbReference type="InterPro" id="IPR001747">
    <property type="entry name" value="Vitellogenin_N"/>
</dbReference>
<dbReference type="eggNOG" id="KOG4337">
    <property type="taxonomic scope" value="Eukaryota"/>
</dbReference>
<evidence type="ECO:0000259" key="7">
    <source>
        <dbReference type="PROSITE" id="PS51211"/>
    </source>
</evidence>
<evidence type="ECO:0000256" key="1">
    <source>
        <dbReference type="ARBA" id="ARBA00004240"/>
    </source>
</evidence>
<evidence type="ECO:0000256" key="2">
    <source>
        <dbReference type="ARBA" id="ARBA00022448"/>
    </source>
</evidence>
<reference evidence="9" key="2">
    <citation type="journal article" date="2014" name="Nat. Commun.">
        <title>The cavefish genome reveals candidate genes for eye loss.</title>
        <authorList>
            <person name="McGaugh S.E."/>
            <person name="Gross J.B."/>
            <person name="Aken B."/>
            <person name="Blin M."/>
            <person name="Borowsky R."/>
            <person name="Chalopin D."/>
            <person name="Hinaux H."/>
            <person name="Jeffery W.R."/>
            <person name="Keene A."/>
            <person name="Ma L."/>
            <person name="Minx P."/>
            <person name="Murphy D."/>
            <person name="O'Quin K.E."/>
            <person name="Retaux S."/>
            <person name="Rohner N."/>
            <person name="Searle S.M."/>
            <person name="Stahl B.A."/>
            <person name="Tabin C."/>
            <person name="Volff J.N."/>
            <person name="Yoshizawa M."/>
            <person name="Warren W.C."/>
        </authorList>
    </citation>
    <scope>NUCLEOTIDE SEQUENCE [LARGE SCALE GENOMIC DNA]</scope>
    <source>
        <strain evidence="9">female</strain>
    </source>
</reference>
<dbReference type="Bgee" id="ENSAMXG00000012464">
    <property type="expression patterns" value="Expressed in embryo and 7 other cell types or tissues"/>
</dbReference>
<keyword evidence="2" id="KW-0813">Transport</keyword>
<dbReference type="InterPro" id="IPR015816">
    <property type="entry name" value="Vitellinogen_b-sht_N"/>
</dbReference>
<dbReference type="InParanoid" id="W5KYZ7"/>
<reference evidence="8" key="4">
    <citation type="submission" date="2025-09" db="UniProtKB">
        <authorList>
            <consortium name="Ensembl"/>
        </authorList>
    </citation>
    <scope>IDENTIFICATION</scope>
</reference>
<dbReference type="GO" id="GO:0042157">
    <property type="term" value="P:lipoprotein metabolic process"/>
    <property type="evidence" value="ECO:0007669"/>
    <property type="project" value="TreeGrafter"/>
</dbReference>
<dbReference type="SMART" id="SM00638">
    <property type="entry name" value="LPD_N"/>
    <property type="match status" value="1"/>
</dbReference>
<dbReference type="Gene3D" id="1.25.10.20">
    <property type="entry name" value="Vitellinogen, superhelical"/>
    <property type="match status" value="1"/>
</dbReference>
<dbReference type="InterPro" id="IPR015819">
    <property type="entry name" value="Lipid_transp_b-sht_shell"/>
</dbReference>
<dbReference type="Pfam" id="PF01347">
    <property type="entry name" value="Vitellogenin_N"/>
    <property type="match status" value="1"/>
</dbReference>
<dbReference type="GO" id="GO:0008289">
    <property type="term" value="F:lipid binding"/>
    <property type="evidence" value="ECO:0007669"/>
    <property type="project" value="InterPro"/>
</dbReference>
<feature type="signal peptide" evidence="6">
    <location>
        <begin position="1"/>
        <end position="27"/>
    </location>
</feature>
<feature type="chain" id="PRO_5017245739" evidence="6">
    <location>
        <begin position="28"/>
        <end position="928"/>
    </location>
</feature>
<evidence type="ECO:0000256" key="4">
    <source>
        <dbReference type="ARBA" id="ARBA00022824"/>
    </source>
</evidence>
<dbReference type="AlphaFoldDB" id="W5KYZ7"/>
<dbReference type="GO" id="GO:0016323">
    <property type="term" value="C:basolateral plasma membrane"/>
    <property type="evidence" value="ECO:0007669"/>
    <property type="project" value="TreeGrafter"/>
</dbReference>
<evidence type="ECO:0000256" key="5">
    <source>
        <dbReference type="PROSITE-ProRule" id="PRU00557"/>
    </source>
</evidence>
<dbReference type="SUPFAM" id="SSF56968">
    <property type="entry name" value="Lipovitellin-phosvitin complex, beta-sheet shell regions"/>
    <property type="match status" value="1"/>
</dbReference>
<keyword evidence="3 6" id="KW-0732">Signal</keyword>
<dbReference type="PROSITE" id="PS51211">
    <property type="entry name" value="VITELLOGENIN"/>
    <property type="match status" value="1"/>
</dbReference>
<dbReference type="GO" id="GO:0005548">
    <property type="term" value="F:phospholipid transporter activity"/>
    <property type="evidence" value="ECO:0007669"/>
    <property type="project" value="InterPro"/>
</dbReference>
<organism evidence="8 9">
    <name type="scientific">Astyanax mexicanus</name>
    <name type="common">Blind cave fish</name>
    <name type="synonym">Astyanax fasciatus mexicanus</name>
    <dbReference type="NCBI Taxonomy" id="7994"/>
    <lineage>
        <taxon>Eukaryota</taxon>
        <taxon>Metazoa</taxon>
        <taxon>Chordata</taxon>
        <taxon>Craniata</taxon>
        <taxon>Vertebrata</taxon>
        <taxon>Euteleostomi</taxon>
        <taxon>Actinopterygii</taxon>
        <taxon>Neopterygii</taxon>
        <taxon>Teleostei</taxon>
        <taxon>Ostariophysi</taxon>
        <taxon>Characiformes</taxon>
        <taxon>Characoidei</taxon>
        <taxon>Acestrorhamphidae</taxon>
        <taxon>Acestrorhamphinae</taxon>
        <taxon>Astyanax</taxon>
    </lineage>
</organism>
<evidence type="ECO:0000256" key="6">
    <source>
        <dbReference type="SAM" id="SignalP"/>
    </source>
</evidence>
<comment type="caution">
    <text evidence="5">Lacks conserved residue(s) required for the propagation of feature annotation.</text>
</comment>
<protein>
    <submittedName>
        <fullName evidence="8">Microsomal triglyceride transfer protein</fullName>
    </submittedName>
</protein>
<dbReference type="Gene3D" id="2.30.230.10">
    <property type="entry name" value="Lipovitellin, beta-sheet shell regions, chain A"/>
    <property type="match status" value="1"/>
</dbReference>
<dbReference type="PANTHER" id="PTHR13024:SF2">
    <property type="entry name" value="MICROSOMAL TRIGLYCERIDE TRANSFER PROTEIN-LIKE"/>
    <property type="match status" value="1"/>
</dbReference>